<gene>
    <name evidence="1" type="ORF">DPEC_G00259380</name>
</gene>
<evidence type="ECO:0000313" key="1">
    <source>
        <dbReference type="EMBL" id="KAJ7993889.1"/>
    </source>
</evidence>
<keyword evidence="2" id="KW-1185">Reference proteome</keyword>
<name>A0ACC2FR77_DALPE</name>
<sequence>MNVEKEATLRTAERQLYPDNMPCKRKKAKVAAQRQAEEDLLSEDSQFISGPAESSSQENNNLTRTLQSQIKALQKENTKLPNMVVKGKY</sequence>
<accession>A0ACC2FR77</accession>
<evidence type="ECO:0000313" key="2">
    <source>
        <dbReference type="Proteomes" id="UP001157502"/>
    </source>
</evidence>
<comment type="caution">
    <text evidence="1">The sequence shown here is derived from an EMBL/GenBank/DDBJ whole genome shotgun (WGS) entry which is preliminary data.</text>
</comment>
<organism evidence="1 2">
    <name type="scientific">Dallia pectoralis</name>
    <name type="common">Alaska blackfish</name>
    <dbReference type="NCBI Taxonomy" id="75939"/>
    <lineage>
        <taxon>Eukaryota</taxon>
        <taxon>Metazoa</taxon>
        <taxon>Chordata</taxon>
        <taxon>Craniata</taxon>
        <taxon>Vertebrata</taxon>
        <taxon>Euteleostomi</taxon>
        <taxon>Actinopterygii</taxon>
        <taxon>Neopterygii</taxon>
        <taxon>Teleostei</taxon>
        <taxon>Protacanthopterygii</taxon>
        <taxon>Esociformes</taxon>
        <taxon>Umbridae</taxon>
        <taxon>Dallia</taxon>
    </lineage>
</organism>
<dbReference type="EMBL" id="CM055750">
    <property type="protein sequence ID" value="KAJ7993889.1"/>
    <property type="molecule type" value="Genomic_DNA"/>
</dbReference>
<reference evidence="1" key="1">
    <citation type="submission" date="2021-05" db="EMBL/GenBank/DDBJ databases">
        <authorList>
            <person name="Pan Q."/>
            <person name="Jouanno E."/>
            <person name="Zahm M."/>
            <person name="Klopp C."/>
            <person name="Cabau C."/>
            <person name="Louis A."/>
            <person name="Berthelot C."/>
            <person name="Parey E."/>
            <person name="Roest Crollius H."/>
            <person name="Montfort J."/>
            <person name="Robinson-Rechavi M."/>
            <person name="Bouchez O."/>
            <person name="Lampietro C."/>
            <person name="Lopez Roques C."/>
            <person name="Donnadieu C."/>
            <person name="Postlethwait J."/>
            <person name="Bobe J."/>
            <person name="Dillon D."/>
            <person name="Chandos A."/>
            <person name="von Hippel F."/>
            <person name="Guiguen Y."/>
        </authorList>
    </citation>
    <scope>NUCLEOTIDE SEQUENCE</scope>
    <source>
        <strain evidence="1">YG-Jan2019</strain>
    </source>
</reference>
<dbReference type="Proteomes" id="UP001157502">
    <property type="component" value="Chromosome 23"/>
</dbReference>
<proteinExistence type="predicted"/>
<protein>
    <submittedName>
        <fullName evidence="1">Uncharacterized protein</fullName>
    </submittedName>
</protein>